<proteinExistence type="predicted"/>
<evidence type="ECO:0000259" key="2">
    <source>
        <dbReference type="Pfam" id="PF18909"/>
    </source>
</evidence>
<dbReference type="EMBL" id="LAZR01043973">
    <property type="protein sequence ID" value="KKL05795.1"/>
    <property type="molecule type" value="Genomic_DNA"/>
</dbReference>
<accession>A0A0F9A8L3</accession>
<protein>
    <recommendedName>
        <fullName evidence="2">dATP/dGTP diphosphohydrolase N-terminal domain-containing protein</fullName>
    </recommendedName>
</protein>
<gene>
    <name evidence="3" type="ORF">LCGC14_2602440</name>
</gene>
<evidence type="ECO:0000313" key="3">
    <source>
        <dbReference type="EMBL" id="KKL05795.1"/>
    </source>
</evidence>
<reference evidence="3" key="1">
    <citation type="journal article" date="2015" name="Nature">
        <title>Complex archaea that bridge the gap between prokaryotes and eukaryotes.</title>
        <authorList>
            <person name="Spang A."/>
            <person name="Saw J.H."/>
            <person name="Jorgensen S.L."/>
            <person name="Zaremba-Niedzwiedzka K."/>
            <person name="Martijn J."/>
            <person name="Lind A.E."/>
            <person name="van Eijk R."/>
            <person name="Schleper C."/>
            <person name="Guy L."/>
            <person name="Ettema T.J."/>
        </authorList>
    </citation>
    <scope>NUCLEOTIDE SEQUENCE</scope>
</reference>
<feature type="region of interest" description="Disordered" evidence="1">
    <location>
        <begin position="1"/>
        <end position="29"/>
    </location>
</feature>
<feature type="compositionally biased region" description="Basic and acidic residues" evidence="1">
    <location>
        <begin position="1"/>
        <end position="11"/>
    </location>
</feature>
<evidence type="ECO:0000256" key="1">
    <source>
        <dbReference type="SAM" id="MobiDB-lite"/>
    </source>
</evidence>
<name>A0A0F9A8L3_9ZZZZ</name>
<dbReference type="Pfam" id="PF18909">
    <property type="entry name" value="dGTP_diPhyd_N"/>
    <property type="match status" value="1"/>
</dbReference>
<dbReference type="InterPro" id="IPR044038">
    <property type="entry name" value="dATP/dGTP_diPOhydrolase_N"/>
</dbReference>
<sequence length="121" mass="14003">MKYTKVKDSGKRQSFKTGSVRDLSDGKGRYDLLPTRALRRLAEHYENGAKKYGDRNWEKGQPLSRMLDSAMRHLFKALEGQKDEDHFTACAWNVLGIIEIQERIEANLLPKELDNLPKLKK</sequence>
<organism evidence="3">
    <name type="scientific">marine sediment metagenome</name>
    <dbReference type="NCBI Taxonomy" id="412755"/>
    <lineage>
        <taxon>unclassified sequences</taxon>
        <taxon>metagenomes</taxon>
        <taxon>ecological metagenomes</taxon>
    </lineage>
</organism>
<comment type="caution">
    <text evidence="3">The sequence shown here is derived from an EMBL/GenBank/DDBJ whole genome shotgun (WGS) entry which is preliminary data.</text>
</comment>
<dbReference type="AlphaFoldDB" id="A0A0F9A8L3"/>
<feature type="domain" description="dATP/dGTP diphosphohydrolase N-terminal" evidence="2">
    <location>
        <begin position="21"/>
        <end position="103"/>
    </location>
</feature>